<reference evidence="2 3" key="1">
    <citation type="submission" date="2018-02" db="EMBL/GenBank/DDBJ databases">
        <title>Genomic Encyclopedia of Archaeal and Bacterial Type Strains, Phase II (KMG-II): from individual species to whole genera.</title>
        <authorList>
            <person name="Goeker M."/>
        </authorList>
    </citation>
    <scope>NUCLEOTIDE SEQUENCE [LARGE SCALE GENOMIC DNA]</scope>
    <source>
        <strain evidence="2 3">DSM 22857</strain>
    </source>
</reference>
<dbReference type="EMBL" id="PTJD01000019">
    <property type="protein sequence ID" value="PPK91942.1"/>
    <property type="molecule type" value="Genomic_DNA"/>
</dbReference>
<dbReference type="RefSeq" id="WP_104435544.1">
    <property type="nucleotide sequence ID" value="NZ_PTJD01000019.1"/>
</dbReference>
<proteinExistence type="predicted"/>
<dbReference type="OrthoDB" id="4250843at2"/>
<feature type="transmembrane region" description="Helical" evidence="1">
    <location>
        <begin position="68"/>
        <end position="88"/>
    </location>
</feature>
<evidence type="ECO:0000313" key="3">
    <source>
        <dbReference type="Proteomes" id="UP000239485"/>
    </source>
</evidence>
<name>A0A2S6ICJ2_9ACTN</name>
<organism evidence="2 3">
    <name type="scientific">Kineococcus xinjiangensis</name>
    <dbReference type="NCBI Taxonomy" id="512762"/>
    <lineage>
        <taxon>Bacteria</taxon>
        <taxon>Bacillati</taxon>
        <taxon>Actinomycetota</taxon>
        <taxon>Actinomycetes</taxon>
        <taxon>Kineosporiales</taxon>
        <taxon>Kineosporiaceae</taxon>
        <taxon>Kineococcus</taxon>
    </lineage>
</organism>
<dbReference type="AlphaFoldDB" id="A0A2S6ICJ2"/>
<keyword evidence="3" id="KW-1185">Reference proteome</keyword>
<keyword evidence="1" id="KW-0472">Membrane</keyword>
<evidence type="ECO:0000313" key="2">
    <source>
        <dbReference type="EMBL" id="PPK91942.1"/>
    </source>
</evidence>
<dbReference type="Proteomes" id="UP000239485">
    <property type="component" value="Unassembled WGS sequence"/>
</dbReference>
<evidence type="ECO:0000256" key="1">
    <source>
        <dbReference type="SAM" id="Phobius"/>
    </source>
</evidence>
<protein>
    <recommendedName>
        <fullName evidence="4">TrbC/VIRB2 family protein</fullName>
    </recommendedName>
</protein>
<keyword evidence="1" id="KW-0812">Transmembrane</keyword>
<gene>
    <name evidence="2" type="ORF">CLV92_11923</name>
</gene>
<feature type="transmembrane region" description="Helical" evidence="1">
    <location>
        <begin position="34"/>
        <end position="56"/>
    </location>
</feature>
<comment type="caution">
    <text evidence="2">The sequence shown here is derived from an EMBL/GenBank/DDBJ whole genome shotgun (WGS) entry which is preliminary data.</text>
</comment>
<sequence length="89" mass="8675">MGLMSALAAVPQPGAGEAFPGSEGILTILNWSAWTAFAVCVFGVIIAGVMMAVARAGGGGSNEHTSRLAWVMGGCVVVGSAGALVGALV</sequence>
<keyword evidence="1" id="KW-1133">Transmembrane helix</keyword>
<accession>A0A2S6ICJ2</accession>
<evidence type="ECO:0008006" key="4">
    <source>
        <dbReference type="Google" id="ProtNLM"/>
    </source>
</evidence>